<gene>
    <name evidence="1" type="ORF">BDV41DRAFT_579111</name>
</gene>
<protein>
    <submittedName>
        <fullName evidence="1">Uncharacterized protein</fullName>
    </submittedName>
</protein>
<proteinExistence type="predicted"/>
<reference evidence="2" key="1">
    <citation type="submission" date="2019-04" db="EMBL/GenBank/DDBJ databases">
        <title>Friends and foes A comparative genomics studyof 23 Aspergillus species from section Flavi.</title>
        <authorList>
            <consortium name="DOE Joint Genome Institute"/>
            <person name="Kjaerbolling I."/>
            <person name="Vesth T."/>
            <person name="Frisvad J.C."/>
            <person name="Nybo J.L."/>
            <person name="Theobald S."/>
            <person name="Kildgaard S."/>
            <person name="Isbrandt T."/>
            <person name="Kuo A."/>
            <person name="Sato A."/>
            <person name="Lyhne E.K."/>
            <person name="Kogle M.E."/>
            <person name="Wiebenga A."/>
            <person name="Kun R.S."/>
            <person name="Lubbers R.J."/>
            <person name="Makela M.R."/>
            <person name="Barry K."/>
            <person name="Chovatia M."/>
            <person name="Clum A."/>
            <person name="Daum C."/>
            <person name="Haridas S."/>
            <person name="He G."/>
            <person name="LaButti K."/>
            <person name="Lipzen A."/>
            <person name="Mondo S."/>
            <person name="Riley R."/>
            <person name="Salamov A."/>
            <person name="Simmons B.A."/>
            <person name="Magnuson J.K."/>
            <person name="Henrissat B."/>
            <person name="Mortensen U.H."/>
            <person name="Larsen T.O."/>
            <person name="Devries R.P."/>
            <person name="Grigoriev I.V."/>
            <person name="Machida M."/>
            <person name="Baker S.E."/>
            <person name="Andersen M.R."/>
        </authorList>
    </citation>
    <scope>NUCLEOTIDE SEQUENCE [LARGE SCALE GENOMIC DNA]</scope>
    <source>
        <strain evidence="2">CBS 130015</strain>
    </source>
</reference>
<dbReference type="AlphaFoldDB" id="A0A5N6VV56"/>
<accession>A0A5N6VV56</accession>
<evidence type="ECO:0000313" key="1">
    <source>
        <dbReference type="EMBL" id="KAE8310940.1"/>
    </source>
</evidence>
<dbReference type="Proteomes" id="UP000325433">
    <property type="component" value="Unassembled WGS sequence"/>
</dbReference>
<name>A0A5N6VV56_9EURO</name>
<sequence>MTSNPSTTMTEEKRVLFSGTRSKESLLIGVGEKVDFRDALQVQVVLGSLLVRFRKETMISGGSSYHHDLPHESQQYARLAKHHDWSTPENIPFRKFSKSQKKMNTPLTDLPFFYLFANNINAHTAAEQVSSLTLSPAIRGDIGNLWTLLLLCTCKFPEYHDKLVDVLGLCSEMLDVLPKKELLANPVEIYLPAAAPWIETLAVQMHY</sequence>
<dbReference type="EMBL" id="ML738348">
    <property type="protein sequence ID" value="KAE8310940.1"/>
    <property type="molecule type" value="Genomic_DNA"/>
</dbReference>
<keyword evidence="2" id="KW-1185">Reference proteome</keyword>
<evidence type="ECO:0000313" key="2">
    <source>
        <dbReference type="Proteomes" id="UP000325433"/>
    </source>
</evidence>
<organism evidence="1 2">
    <name type="scientific">Aspergillus transmontanensis</name>
    <dbReference type="NCBI Taxonomy" id="1034304"/>
    <lineage>
        <taxon>Eukaryota</taxon>
        <taxon>Fungi</taxon>
        <taxon>Dikarya</taxon>
        <taxon>Ascomycota</taxon>
        <taxon>Pezizomycotina</taxon>
        <taxon>Eurotiomycetes</taxon>
        <taxon>Eurotiomycetidae</taxon>
        <taxon>Eurotiales</taxon>
        <taxon>Aspergillaceae</taxon>
        <taxon>Aspergillus</taxon>
        <taxon>Aspergillus subgen. Circumdati</taxon>
    </lineage>
</organism>